<dbReference type="PANTHER" id="PTHR13710">
    <property type="entry name" value="DNA HELICASE RECQ FAMILY MEMBER"/>
    <property type="match status" value="1"/>
</dbReference>
<organism evidence="9 10">
    <name type="scientific">Actinia tenebrosa</name>
    <name type="common">Australian red waratah sea anemone</name>
    <dbReference type="NCBI Taxonomy" id="6105"/>
    <lineage>
        <taxon>Eukaryota</taxon>
        <taxon>Metazoa</taxon>
        <taxon>Cnidaria</taxon>
        <taxon>Anthozoa</taxon>
        <taxon>Hexacorallia</taxon>
        <taxon>Actiniaria</taxon>
        <taxon>Actiniidae</taxon>
        <taxon>Actinia</taxon>
    </lineage>
</organism>
<dbReference type="AlphaFoldDB" id="A0A6P8IU37"/>
<evidence type="ECO:0000256" key="6">
    <source>
        <dbReference type="ARBA" id="ARBA00034808"/>
    </source>
</evidence>
<dbReference type="EC" id="5.6.2.4" evidence="6"/>
<reference evidence="10" key="1">
    <citation type="submission" date="2025-08" db="UniProtKB">
        <authorList>
            <consortium name="RefSeq"/>
        </authorList>
    </citation>
    <scope>IDENTIFICATION</scope>
    <source>
        <tissue evidence="10">Tentacle</tissue>
    </source>
</reference>
<dbReference type="GO" id="GO:0009378">
    <property type="term" value="F:four-way junction helicase activity"/>
    <property type="evidence" value="ECO:0007669"/>
    <property type="project" value="TreeGrafter"/>
</dbReference>
<keyword evidence="10" id="KW-0347">Helicase</keyword>
<keyword evidence="4" id="KW-0539">Nucleus</keyword>
<keyword evidence="3" id="KW-0413">Isomerase</keyword>
<dbReference type="SUPFAM" id="SSF52540">
    <property type="entry name" value="P-loop containing nucleoside triphosphate hydrolases"/>
    <property type="match status" value="1"/>
</dbReference>
<dbReference type="GO" id="GO:0005737">
    <property type="term" value="C:cytoplasm"/>
    <property type="evidence" value="ECO:0007669"/>
    <property type="project" value="TreeGrafter"/>
</dbReference>
<dbReference type="GeneID" id="116305067"/>
<comment type="similarity">
    <text evidence="1">Belongs to the helicase family. RecQ subfamily.</text>
</comment>
<dbReference type="KEGG" id="aten:116305067"/>
<keyword evidence="2" id="KW-0238">DNA-binding</keyword>
<dbReference type="PROSITE" id="PS51194">
    <property type="entry name" value="HELICASE_CTER"/>
    <property type="match status" value="1"/>
</dbReference>
<dbReference type="GO" id="GO:0003677">
    <property type="term" value="F:DNA binding"/>
    <property type="evidence" value="ECO:0007669"/>
    <property type="project" value="UniProtKB-KW"/>
</dbReference>
<keyword evidence="9" id="KW-1185">Reference proteome</keyword>
<dbReference type="GO" id="GO:0000724">
    <property type="term" value="P:double-strand break repair via homologous recombination"/>
    <property type="evidence" value="ECO:0007669"/>
    <property type="project" value="TreeGrafter"/>
</dbReference>
<dbReference type="Gene3D" id="3.40.50.300">
    <property type="entry name" value="P-loop containing nucleotide triphosphate hydrolases"/>
    <property type="match status" value="1"/>
</dbReference>
<evidence type="ECO:0000256" key="4">
    <source>
        <dbReference type="ARBA" id="ARBA00023242"/>
    </source>
</evidence>
<dbReference type="InParanoid" id="A0A6P8IU37"/>
<feature type="domain" description="Helicase C-terminal" evidence="8">
    <location>
        <begin position="1"/>
        <end position="123"/>
    </location>
</feature>
<evidence type="ECO:0000259" key="8">
    <source>
        <dbReference type="PROSITE" id="PS51194"/>
    </source>
</evidence>
<dbReference type="GO" id="GO:0005694">
    <property type="term" value="C:chromosome"/>
    <property type="evidence" value="ECO:0007669"/>
    <property type="project" value="TreeGrafter"/>
</dbReference>
<evidence type="ECO:0000256" key="3">
    <source>
        <dbReference type="ARBA" id="ARBA00023235"/>
    </source>
</evidence>
<comment type="catalytic activity">
    <reaction evidence="5">
        <text>Couples ATP hydrolysis with the unwinding of duplex DNA by translocating in the 3'-5' direction.</text>
        <dbReference type="EC" id="5.6.2.4"/>
    </reaction>
</comment>
<protein>
    <recommendedName>
        <fullName evidence="6">DNA 3'-5' helicase</fullName>
        <ecNumber evidence="6">5.6.2.4</ecNumber>
    </recommendedName>
    <alternativeName>
        <fullName evidence="7">DNA 3'-5' helicase BLM</fullName>
    </alternativeName>
</protein>
<dbReference type="RefSeq" id="XP_031570761.1">
    <property type="nucleotide sequence ID" value="XM_031714901.1"/>
</dbReference>
<dbReference type="Proteomes" id="UP000515163">
    <property type="component" value="Unplaced"/>
</dbReference>
<accession>A0A6P8IU37</accession>
<dbReference type="GO" id="GO:0043138">
    <property type="term" value="F:3'-5' DNA helicase activity"/>
    <property type="evidence" value="ECO:0007669"/>
    <property type="project" value="UniProtKB-EC"/>
</dbReference>
<keyword evidence="10" id="KW-0547">Nucleotide-binding</keyword>
<keyword evidence="10" id="KW-0067">ATP-binding</keyword>
<dbReference type="GO" id="GO:0005634">
    <property type="term" value="C:nucleus"/>
    <property type="evidence" value="ECO:0007669"/>
    <property type="project" value="TreeGrafter"/>
</dbReference>
<sequence>MLHSCTPEPNKNLVLKAFKERDSDIHVLVATIAFGMSIYCKGVHRTIHFGPSKNIESYIQESGQAGRDGEQSSLFILYQGLMLNHVNKDIKEYLKTACCRRKHLLGSFDLASQVINPSPMHLCCDICAKKCSCKSLECGVLTKFPYEQQTSSVSERSRDITEEQLDMV</sequence>
<dbReference type="PANTHER" id="PTHR13710:SF153">
    <property type="entry name" value="RECQ-LIKE DNA HELICASE BLM"/>
    <property type="match status" value="1"/>
</dbReference>
<name>A0A6P8IU37_ACTTE</name>
<dbReference type="OrthoDB" id="5988705at2759"/>
<evidence type="ECO:0000256" key="2">
    <source>
        <dbReference type="ARBA" id="ARBA00023125"/>
    </source>
</evidence>
<keyword evidence="10" id="KW-0378">Hydrolase</keyword>
<evidence type="ECO:0000256" key="7">
    <source>
        <dbReference type="ARBA" id="ARBA00044542"/>
    </source>
</evidence>
<evidence type="ECO:0000256" key="5">
    <source>
        <dbReference type="ARBA" id="ARBA00034617"/>
    </source>
</evidence>
<dbReference type="Pfam" id="PF00271">
    <property type="entry name" value="Helicase_C"/>
    <property type="match status" value="1"/>
</dbReference>
<dbReference type="InterPro" id="IPR027417">
    <property type="entry name" value="P-loop_NTPase"/>
</dbReference>
<proteinExistence type="inferred from homology"/>
<evidence type="ECO:0000313" key="9">
    <source>
        <dbReference type="Proteomes" id="UP000515163"/>
    </source>
</evidence>
<dbReference type="InterPro" id="IPR001650">
    <property type="entry name" value="Helicase_C-like"/>
</dbReference>
<gene>
    <name evidence="10" type="primary">LOC116305067</name>
</gene>
<evidence type="ECO:0000256" key="1">
    <source>
        <dbReference type="ARBA" id="ARBA00005446"/>
    </source>
</evidence>
<evidence type="ECO:0000313" key="10">
    <source>
        <dbReference type="RefSeq" id="XP_031570761.1"/>
    </source>
</evidence>